<dbReference type="Pfam" id="PF15902">
    <property type="entry name" value="Sortilin-Vps10"/>
    <property type="match status" value="1"/>
</dbReference>
<proteinExistence type="predicted"/>
<dbReference type="EMBL" id="DSDK01000672">
    <property type="protein sequence ID" value="HDR52355.1"/>
    <property type="molecule type" value="Genomic_DNA"/>
</dbReference>
<feature type="non-terminal residue" evidence="4">
    <location>
        <position position="376"/>
    </location>
</feature>
<keyword evidence="4" id="KW-0378">Hydrolase</keyword>
<evidence type="ECO:0000313" key="4">
    <source>
        <dbReference type="EMBL" id="HDR52355.1"/>
    </source>
</evidence>
<accession>A0A831PLA1</accession>
<organism evidence="4">
    <name type="scientific">Mariniphaga anaerophila</name>
    <dbReference type="NCBI Taxonomy" id="1484053"/>
    <lineage>
        <taxon>Bacteria</taxon>
        <taxon>Pseudomonadati</taxon>
        <taxon>Bacteroidota</taxon>
        <taxon>Bacteroidia</taxon>
        <taxon>Marinilabiliales</taxon>
        <taxon>Prolixibacteraceae</taxon>
        <taxon>Mariniphaga</taxon>
    </lineage>
</organism>
<dbReference type="InterPro" id="IPR036278">
    <property type="entry name" value="Sialidase_sf"/>
</dbReference>
<dbReference type="GO" id="GO:0016787">
    <property type="term" value="F:hydrolase activity"/>
    <property type="evidence" value="ECO:0007669"/>
    <property type="project" value="UniProtKB-KW"/>
</dbReference>
<dbReference type="GO" id="GO:0010411">
    <property type="term" value="P:xyloglucan metabolic process"/>
    <property type="evidence" value="ECO:0007669"/>
    <property type="project" value="TreeGrafter"/>
</dbReference>
<dbReference type="PANTHER" id="PTHR43739:SF5">
    <property type="entry name" value="EXO-ALPHA-SIALIDASE"/>
    <property type="match status" value="1"/>
</dbReference>
<evidence type="ECO:0000256" key="2">
    <source>
        <dbReference type="SAM" id="SignalP"/>
    </source>
</evidence>
<dbReference type="AlphaFoldDB" id="A0A831PLA1"/>
<keyword evidence="1" id="KW-0677">Repeat</keyword>
<dbReference type="CDD" id="cd15482">
    <property type="entry name" value="Sialidase_non-viral"/>
    <property type="match status" value="2"/>
</dbReference>
<protein>
    <submittedName>
        <fullName evidence="4">Glycosyl hydrolase</fullName>
    </submittedName>
</protein>
<feature type="domain" description="Sortilin N-terminal" evidence="3">
    <location>
        <begin position="132"/>
        <end position="259"/>
    </location>
</feature>
<evidence type="ECO:0000256" key="1">
    <source>
        <dbReference type="ARBA" id="ARBA00022737"/>
    </source>
</evidence>
<dbReference type="Gene3D" id="2.130.10.10">
    <property type="entry name" value="YVTN repeat-like/Quinoprotein amine dehydrogenase"/>
    <property type="match status" value="2"/>
</dbReference>
<feature type="chain" id="PRO_5032644275" evidence="2">
    <location>
        <begin position="21"/>
        <end position="376"/>
    </location>
</feature>
<feature type="signal peptide" evidence="2">
    <location>
        <begin position="1"/>
        <end position="20"/>
    </location>
</feature>
<name>A0A831PLA1_9BACT</name>
<dbReference type="SUPFAM" id="SSF50939">
    <property type="entry name" value="Sialidases"/>
    <property type="match status" value="1"/>
</dbReference>
<comment type="caution">
    <text evidence="4">The sequence shown here is derived from an EMBL/GenBank/DDBJ whole genome shotgun (WGS) entry which is preliminary data.</text>
</comment>
<evidence type="ECO:0000259" key="3">
    <source>
        <dbReference type="Pfam" id="PF15902"/>
    </source>
</evidence>
<sequence length="376" mass="41100">MKNTILLLACLLLTGTLVQAQRKSNKQEKGDTLVTSSLVNGLKFRSIGPAWASGRIADFAVNPDNPKEYYVAVASGNVWKTTNNGTTWTPIFDNYGAYSIGVVTMDPNNHNVIWVGTGENNHQRALGYGDGVYKSVDGGKSFKNMGLKESRQIGGIVIDPRNSDVIFVAAEGSAWGSGGDRGLYKSTDGGKTWNKVLEISEHTGVNNVVMDPSNPDILYATTEQRRRTHFTKIGGGPESAVYKSTDNGETWRKIMKGLPGVHIGGMGIDVSPVNPNYVYLIVEAAEGKGGFFRSTDKGESWEKMSNHHSSGQYYNEIFCDPVDVDKIYSVETYTHFTTDGGKTWTRLNLRNRHVDDHALWIDPADTDHLIIGGDGG</sequence>
<dbReference type="PANTHER" id="PTHR43739">
    <property type="entry name" value="XYLOGLUCANASE (EUROFUNG)"/>
    <property type="match status" value="1"/>
</dbReference>
<dbReference type="InterPro" id="IPR052025">
    <property type="entry name" value="Xyloglucanase_GH74"/>
</dbReference>
<dbReference type="InterPro" id="IPR015943">
    <property type="entry name" value="WD40/YVTN_repeat-like_dom_sf"/>
</dbReference>
<reference evidence="4" key="1">
    <citation type="journal article" date="2020" name="mSystems">
        <title>Genome- and Community-Level Interaction Insights into Carbon Utilization and Element Cycling Functions of Hydrothermarchaeota in Hydrothermal Sediment.</title>
        <authorList>
            <person name="Zhou Z."/>
            <person name="Liu Y."/>
            <person name="Xu W."/>
            <person name="Pan J."/>
            <person name="Luo Z.H."/>
            <person name="Li M."/>
        </authorList>
    </citation>
    <scope>NUCLEOTIDE SEQUENCE [LARGE SCALE GENOMIC DNA]</scope>
    <source>
        <strain evidence="4">SpSt-1217</strain>
    </source>
</reference>
<gene>
    <name evidence="4" type="ORF">ENN90_12155</name>
</gene>
<dbReference type="InterPro" id="IPR031778">
    <property type="entry name" value="Sortilin_N"/>
</dbReference>
<keyword evidence="2" id="KW-0732">Signal</keyword>
<dbReference type="Proteomes" id="UP000886047">
    <property type="component" value="Unassembled WGS sequence"/>
</dbReference>